<evidence type="ECO:0000256" key="4">
    <source>
        <dbReference type="SAM" id="Phobius"/>
    </source>
</evidence>
<dbReference type="Proteomes" id="UP000466799">
    <property type="component" value="Unassembled WGS sequence"/>
</dbReference>
<dbReference type="EMBL" id="WHJL01000006">
    <property type="protein sequence ID" value="MPQ34573.1"/>
    <property type="molecule type" value="Genomic_DNA"/>
</dbReference>
<evidence type="ECO:0000313" key="5">
    <source>
        <dbReference type="EMBL" id="MPQ34573.1"/>
    </source>
</evidence>
<name>A0A843QXT2_LIMFE</name>
<dbReference type="GO" id="GO:0004553">
    <property type="term" value="F:hydrolase activity, hydrolyzing O-glycosyl compounds"/>
    <property type="evidence" value="ECO:0007669"/>
    <property type="project" value="InterPro"/>
</dbReference>
<organism evidence="5 6">
    <name type="scientific">Limosilactobacillus fermentum</name>
    <name type="common">Lactobacillus fermentum</name>
    <dbReference type="NCBI Taxonomy" id="1613"/>
    <lineage>
        <taxon>Bacteria</taxon>
        <taxon>Bacillati</taxon>
        <taxon>Bacillota</taxon>
        <taxon>Bacilli</taxon>
        <taxon>Lactobacillales</taxon>
        <taxon>Lactobacillaceae</taxon>
        <taxon>Limosilactobacillus</taxon>
    </lineage>
</organism>
<evidence type="ECO:0000256" key="3">
    <source>
        <dbReference type="ARBA" id="ARBA00023295"/>
    </source>
</evidence>
<gene>
    <name evidence="5" type="ORF">GC247_01250</name>
</gene>
<dbReference type="InterPro" id="IPR012341">
    <property type="entry name" value="6hp_glycosidase-like_sf"/>
</dbReference>
<dbReference type="PRINTS" id="PR00735">
    <property type="entry name" value="GLHYDRLASE8"/>
</dbReference>
<accession>A0A843QXT2</accession>
<keyword evidence="3" id="KW-0326">Glycosidase</keyword>
<dbReference type="Gene3D" id="1.50.10.10">
    <property type="match status" value="1"/>
</dbReference>
<dbReference type="InterPro" id="IPR002037">
    <property type="entry name" value="Glyco_hydro_8"/>
</dbReference>
<proteinExistence type="inferred from homology"/>
<evidence type="ECO:0000256" key="1">
    <source>
        <dbReference type="ARBA" id="ARBA00009209"/>
    </source>
</evidence>
<dbReference type="SUPFAM" id="SSF48208">
    <property type="entry name" value="Six-hairpin glycosidases"/>
    <property type="match status" value="1"/>
</dbReference>
<evidence type="ECO:0000256" key="2">
    <source>
        <dbReference type="ARBA" id="ARBA00022801"/>
    </source>
</evidence>
<dbReference type="AlphaFoldDB" id="A0A843QXT2"/>
<dbReference type="GO" id="GO:0005975">
    <property type="term" value="P:carbohydrate metabolic process"/>
    <property type="evidence" value="ECO:0007669"/>
    <property type="project" value="InterPro"/>
</dbReference>
<keyword evidence="4" id="KW-0472">Membrane</keyword>
<protein>
    <submittedName>
        <fullName evidence="5">Beta-glucanase</fullName>
    </submittedName>
</protein>
<keyword evidence="4" id="KW-1133">Transmembrane helix</keyword>
<feature type="transmembrane region" description="Helical" evidence="4">
    <location>
        <begin position="9"/>
        <end position="29"/>
    </location>
</feature>
<keyword evidence="2" id="KW-0378">Hydrolase</keyword>
<evidence type="ECO:0000313" key="6">
    <source>
        <dbReference type="Proteomes" id="UP000466799"/>
    </source>
</evidence>
<dbReference type="InterPro" id="IPR008928">
    <property type="entry name" value="6-hairpin_glycosidase_sf"/>
</dbReference>
<comment type="similarity">
    <text evidence="1">Belongs to the glycosyl hydrolase 8 (cellulase D) family.</text>
</comment>
<keyword evidence="4" id="KW-0812">Transmembrane</keyword>
<dbReference type="Pfam" id="PF01270">
    <property type="entry name" value="Glyco_hydro_8"/>
    <property type="match status" value="1"/>
</dbReference>
<dbReference type="RefSeq" id="WP_152728226.1">
    <property type="nucleotide sequence ID" value="NZ_CALYNE010000008.1"/>
</dbReference>
<reference evidence="5 6" key="1">
    <citation type="submission" date="2019-10" db="EMBL/GenBank/DDBJ databases">
        <title>Genome Sequencing and assembly of Lactobacillus fermentum I2, a lactic acid bacteria.</title>
        <authorList>
            <person name="Lopes L.S."/>
            <person name="Persinoti G.F."/>
            <person name="Riano-Pachon D.M."/>
            <person name="Labate C.A."/>
        </authorList>
    </citation>
    <scope>NUCLEOTIDE SEQUENCE [LARGE SCALE GENOMIC DNA]</scope>
    <source>
        <strain evidence="5 6">I2</strain>
    </source>
</reference>
<sequence>MKEKNKRRWWMWVVVALVFVVYAATMLVVRLNNPIHLQKTVYQQWKQDYLVTRGQATFVNAGTTKHPAGLSEAQGYGMMITAVAGQRGWASQKEFDRLLNYYLSERDVVDNKQTALMKWRQYQKDGQWVSDANSATDGDLYIADSLALAAKTWPKRAAYYHRLEKALANDILAYEYNPATKVLMTGDWVDAKSRYYKLMRTSDVMPTVFDQLAKDTGNQQWASVKNQMLDRLVDLSNQHKTGLVPDFAWVTAKSAKPVGANTIASKYDGDYWFNACRVPYLLATSKDPRAKKVLNKMMKFFAKQYEVFSGYTLKGKPILKRKNAGFNAPIFYAVNHNRNQGYDNLFNSEKSIYAQRLNQNDYYGATLTTLVAVEGWK</sequence>
<comment type="caution">
    <text evidence="5">The sequence shown here is derived from an EMBL/GenBank/DDBJ whole genome shotgun (WGS) entry which is preliminary data.</text>
</comment>